<dbReference type="PANTHER" id="PTHR43900">
    <property type="entry name" value="GLUTATHIONE S-TRANSFERASE RHO"/>
    <property type="match status" value="1"/>
</dbReference>
<comment type="catalytic activity">
    <reaction evidence="7">
        <text>RX + glutathione = an S-substituted glutathione + a halide anion + H(+)</text>
        <dbReference type="Rhea" id="RHEA:16437"/>
        <dbReference type="ChEBI" id="CHEBI:15378"/>
        <dbReference type="ChEBI" id="CHEBI:16042"/>
        <dbReference type="ChEBI" id="CHEBI:17792"/>
        <dbReference type="ChEBI" id="CHEBI:57925"/>
        <dbReference type="ChEBI" id="CHEBI:90779"/>
        <dbReference type="EC" id="2.5.1.18"/>
    </reaction>
</comment>
<evidence type="ECO:0000256" key="2">
    <source>
        <dbReference type="ARBA" id="ARBA00010128"/>
    </source>
</evidence>
<evidence type="ECO:0000259" key="8">
    <source>
        <dbReference type="PROSITE" id="PS50404"/>
    </source>
</evidence>
<dbReference type="FunFam" id="3.40.30.10:FF:000016">
    <property type="entry name" value="Glutathione S-transferase F2"/>
    <property type="match status" value="1"/>
</dbReference>
<dbReference type="InterPro" id="IPR036282">
    <property type="entry name" value="Glutathione-S-Trfase_C_sf"/>
</dbReference>
<evidence type="ECO:0000256" key="6">
    <source>
        <dbReference type="ARBA" id="ARBA00022679"/>
    </source>
</evidence>
<dbReference type="PROSITE" id="PS50405">
    <property type="entry name" value="GST_CTER"/>
    <property type="match status" value="1"/>
</dbReference>
<feature type="domain" description="GST C-terminal" evidence="9">
    <location>
        <begin position="88"/>
        <end position="216"/>
    </location>
</feature>
<evidence type="ECO:0000256" key="3">
    <source>
        <dbReference type="ARBA" id="ARBA00012452"/>
    </source>
</evidence>
<dbReference type="GO" id="GO:0005829">
    <property type="term" value="C:cytosol"/>
    <property type="evidence" value="ECO:0007669"/>
    <property type="project" value="UniProtKB-SubCell"/>
</dbReference>
<dbReference type="SUPFAM" id="SSF52833">
    <property type="entry name" value="Thioredoxin-like"/>
    <property type="match status" value="1"/>
</dbReference>
<dbReference type="InterPro" id="IPR010987">
    <property type="entry name" value="Glutathione-S-Trfase_C-like"/>
</dbReference>
<gene>
    <name evidence="10" type="ORF">VFH_I269440</name>
</gene>
<dbReference type="EC" id="2.5.1.18" evidence="3"/>
<dbReference type="CDD" id="cd03187">
    <property type="entry name" value="GST_C_Phi"/>
    <property type="match status" value="1"/>
</dbReference>
<comment type="subcellular location">
    <subcellularLocation>
        <location evidence="1">Cytoplasm</location>
        <location evidence="1">Cytosol</location>
    </subcellularLocation>
</comment>
<sequence length="216" mass="24945">MVVKVYGPHCASTKRVLVCLIEKEVEFEVVPVNVLNDEHKDPQYLKLQPFGTVPVIQDGDYTLYESRAIMRYYAEKYRSQGVELLGKTIEEKGLIEQWLEVEANSYHPHAYNLAIHVLFPALAASKTSDPKVIEESEAKLGKVLDIYEERLSNSKYLAGDFFSLADISHLPFTDYIVNNMGKEYLIKDRKHVSAWWDDISSRSSWKKVLELYKFSF</sequence>
<name>A0AAV0YQW6_VICFA</name>
<keyword evidence="4" id="KW-0963">Cytoplasm</keyword>
<accession>A0AAV0YQW6</accession>
<proteinExistence type="inferred from homology"/>
<protein>
    <recommendedName>
        <fullName evidence="3">glutathione transferase</fullName>
        <ecNumber evidence="3">2.5.1.18</ecNumber>
    </recommendedName>
</protein>
<dbReference type="InterPro" id="IPR004046">
    <property type="entry name" value="GST_C"/>
</dbReference>
<dbReference type="GO" id="GO:0009407">
    <property type="term" value="P:toxin catabolic process"/>
    <property type="evidence" value="ECO:0007669"/>
    <property type="project" value="UniProtKB-ARBA"/>
</dbReference>
<dbReference type="GO" id="GO:0006749">
    <property type="term" value="P:glutathione metabolic process"/>
    <property type="evidence" value="ECO:0007669"/>
    <property type="project" value="TreeGrafter"/>
</dbReference>
<evidence type="ECO:0000313" key="11">
    <source>
        <dbReference type="Proteomes" id="UP001157006"/>
    </source>
</evidence>
<dbReference type="GO" id="GO:0004364">
    <property type="term" value="F:glutathione transferase activity"/>
    <property type="evidence" value="ECO:0007669"/>
    <property type="project" value="UniProtKB-EC"/>
</dbReference>
<dbReference type="InterPro" id="IPR034347">
    <property type="entry name" value="GST_Phi_C"/>
</dbReference>
<evidence type="ECO:0000256" key="4">
    <source>
        <dbReference type="ARBA" id="ARBA00022490"/>
    </source>
</evidence>
<dbReference type="SUPFAM" id="SSF47616">
    <property type="entry name" value="GST C-terminal domain-like"/>
    <property type="match status" value="1"/>
</dbReference>
<dbReference type="AlphaFoldDB" id="A0AAV0YQW6"/>
<dbReference type="Proteomes" id="UP001157006">
    <property type="component" value="Chromosome 1L"/>
</dbReference>
<organism evidence="10 11">
    <name type="scientific">Vicia faba</name>
    <name type="common">Broad bean</name>
    <name type="synonym">Faba vulgaris</name>
    <dbReference type="NCBI Taxonomy" id="3906"/>
    <lineage>
        <taxon>Eukaryota</taxon>
        <taxon>Viridiplantae</taxon>
        <taxon>Streptophyta</taxon>
        <taxon>Embryophyta</taxon>
        <taxon>Tracheophyta</taxon>
        <taxon>Spermatophyta</taxon>
        <taxon>Magnoliopsida</taxon>
        <taxon>eudicotyledons</taxon>
        <taxon>Gunneridae</taxon>
        <taxon>Pentapetalae</taxon>
        <taxon>rosids</taxon>
        <taxon>fabids</taxon>
        <taxon>Fabales</taxon>
        <taxon>Fabaceae</taxon>
        <taxon>Papilionoideae</taxon>
        <taxon>50 kb inversion clade</taxon>
        <taxon>NPAAA clade</taxon>
        <taxon>Hologalegina</taxon>
        <taxon>IRL clade</taxon>
        <taxon>Fabeae</taxon>
        <taxon>Vicia</taxon>
    </lineage>
</organism>
<evidence type="ECO:0000259" key="9">
    <source>
        <dbReference type="PROSITE" id="PS50405"/>
    </source>
</evidence>
<keyword evidence="6" id="KW-0808">Transferase</keyword>
<feature type="domain" description="GST N-terminal" evidence="8">
    <location>
        <begin position="1"/>
        <end position="81"/>
    </location>
</feature>
<dbReference type="InterPro" id="IPR040079">
    <property type="entry name" value="Glutathione_S-Trfase"/>
</dbReference>
<dbReference type="SFLD" id="SFLDS00019">
    <property type="entry name" value="Glutathione_Transferase_(cytos"/>
    <property type="match status" value="1"/>
</dbReference>
<dbReference type="Gene3D" id="3.40.30.10">
    <property type="entry name" value="Glutaredoxin"/>
    <property type="match status" value="1"/>
</dbReference>
<dbReference type="InterPro" id="IPR004045">
    <property type="entry name" value="Glutathione_S-Trfase_N"/>
</dbReference>
<dbReference type="PROSITE" id="PS50404">
    <property type="entry name" value="GST_NTER"/>
    <property type="match status" value="1"/>
</dbReference>
<dbReference type="EMBL" id="OX451736">
    <property type="protein sequence ID" value="CAI8586770.1"/>
    <property type="molecule type" value="Genomic_DNA"/>
</dbReference>
<evidence type="ECO:0000256" key="7">
    <source>
        <dbReference type="ARBA" id="ARBA00047960"/>
    </source>
</evidence>
<evidence type="ECO:0000256" key="5">
    <source>
        <dbReference type="ARBA" id="ARBA00022575"/>
    </source>
</evidence>
<dbReference type="CDD" id="cd03053">
    <property type="entry name" value="GST_N_Phi"/>
    <property type="match status" value="1"/>
</dbReference>
<evidence type="ECO:0000313" key="10">
    <source>
        <dbReference type="EMBL" id="CAI8586770.1"/>
    </source>
</evidence>
<dbReference type="InterPro" id="IPR036249">
    <property type="entry name" value="Thioredoxin-like_sf"/>
</dbReference>
<keyword evidence="5" id="KW-0216">Detoxification</keyword>
<dbReference type="Pfam" id="PF00043">
    <property type="entry name" value="GST_C"/>
    <property type="match status" value="1"/>
</dbReference>
<comment type="similarity">
    <text evidence="2">Belongs to the GST superfamily. Phi family.</text>
</comment>
<dbReference type="SFLD" id="SFLDG00358">
    <property type="entry name" value="Main_(cytGST)"/>
    <property type="match status" value="1"/>
</dbReference>
<reference evidence="10 11" key="1">
    <citation type="submission" date="2023-01" db="EMBL/GenBank/DDBJ databases">
        <authorList>
            <person name="Kreplak J."/>
        </authorList>
    </citation>
    <scope>NUCLEOTIDE SEQUENCE [LARGE SCALE GENOMIC DNA]</scope>
</reference>
<dbReference type="FunFam" id="1.20.1050.10:FF:000004">
    <property type="entry name" value="Glutathione S-transferase F2"/>
    <property type="match status" value="1"/>
</dbReference>
<keyword evidence="11" id="KW-1185">Reference proteome</keyword>
<dbReference type="Pfam" id="PF02798">
    <property type="entry name" value="GST_N"/>
    <property type="match status" value="1"/>
</dbReference>
<dbReference type="Gene3D" id="1.20.1050.10">
    <property type="match status" value="1"/>
</dbReference>
<dbReference type="GO" id="GO:0043295">
    <property type="term" value="F:glutathione binding"/>
    <property type="evidence" value="ECO:0007669"/>
    <property type="project" value="TreeGrafter"/>
</dbReference>
<evidence type="ECO:0000256" key="1">
    <source>
        <dbReference type="ARBA" id="ARBA00004514"/>
    </source>
</evidence>
<dbReference type="PANTHER" id="PTHR43900:SF65">
    <property type="entry name" value="GLUTATHIONE TRANSFERASE"/>
    <property type="match status" value="1"/>
</dbReference>